<dbReference type="GO" id="GO:0042307">
    <property type="term" value="P:positive regulation of protein import into nucleus"/>
    <property type="evidence" value="ECO:0007669"/>
    <property type="project" value="Ensembl"/>
</dbReference>
<dbReference type="GO" id="GO:0032755">
    <property type="term" value="P:positive regulation of interleukin-6 production"/>
    <property type="evidence" value="ECO:0007669"/>
    <property type="project" value="Ensembl"/>
</dbReference>
<dbReference type="InterPro" id="IPR011029">
    <property type="entry name" value="DEATH-like_dom_sf"/>
</dbReference>
<dbReference type="GO" id="GO:0005778">
    <property type="term" value="C:peroxisomal membrane"/>
    <property type="evidence" value="ECO:0007669"/>
    <property type="project" value="Ensembl"/>
</dbReference>
<dbReference type="Proteomes" id="UP000694564">
    <property type="component" value="Chromosome 2"/>
</dbReference>
<keyword evidence="8" id="KW-0812">Transmembrane</keyword>
<dbReference type="GO" id="GO:0044546">
    <property type="term" value="P:NLRP3 inflammasome complex assembly"/>
    <property type="evidence" value="ECO:0007669"/>
    <property type="project" value="Ensembl"/>
</dbReference>
<evidence type="ECO:0000256" key="14">
    <source>
        <dbReference type="ARBA" id="ARBA00023128"/>
    </source>
</evidence>
<keyword evidence="7" id="KW-0399">Innate immunity</keyword>
<evidence type="ECO:0000256" key="17">
    <source>
        <dbReference type="ARBA" id="ARBA00023140"/>
    </source>
</evidence>
<dbReference type="InterPro" id="IPR031964">
    <property type="entry name" value="CARD_dom"/>
</dbReference>
<keyword evidence="4" id="KW-1017">Isopeptide bond</keyword>
<dbReference type="InterPro" id="IPR052787">
    <property type="entry name" value="MAVS"/>
</dbReference>
<feature type="compositionally biased region" description="Polar residues" evidence="23">
    <location>
        <begin position="210"/>
        <end position="225"/>
    </location>
</feature>
<evidence type="ECO:0000256" key="12">
    <source>
        <dbReference type="ARBA" id="ARBA00022989"/>
    </source>
</evidence>
<dbReference type="GO" id="GO:0032760">
    <property type="term" value="P:positive regulation of tumor necrosis factor production"/>
    <property type="evidence" value="ECO:0007669"/>
    <property type="project" value="Ensembl"/>
</dbReference>
<keyword evidence="16" id="KW-0564">Palmitate</keyword>
<evidence type="ECO:0000256" key="20">
    <source>
        <dbReference type="ARBA" id="ARBA00071084"/>
    </source>
</evidence>
<keyword evidence="18" id="KW-0449">Lipoprotein</keyword>
<evidence type="ECO:0000256" key="5">
    <source>
        <dbReference type="ARBA" id="ARBA00022553"/>
    </source>
</evidence>
<comment type="subcellular location">
    <subcellularLocation>
        <location evidence="2">Mitochondrion outer membrane</location>
        <topology evidence="2">Single-pass membrane protein</topology>
    </subcellularLocation>
    <subcellularLocation>
        <location evidence="1">Peroxisome</location>
    </subcellularLocation>
</comment>
<dbReference type="OrthoDB" id="9909785at2759"/>
<dbReference type="GO" id="GO:0042742">
    <property type="term" value="P:defense response to bacterium"/>
    <property type="evidence" value="ECO:0007669"/>
    <property type="project" value="Ensembl"/>
</dbReference>
<evidence type="ECO:0000256" key="22">
    <source>
        <dbReference type="ARBA" id="ARBA00083233"/>
    </source>
</evidence>
<dbReference type="GO" id="GO:0120283">
    <property type="term" value="F:protein serine/threonine kinase binding"/>
    <property type="evidence" value="ECO:0007669"/>
    <property type="project" value="Ensembl"/>
</dbReference>
<keyword evidence="17" id="KW-0576">Peroxisome</keyword>
<keyword evidence="10" id="KW-0832">Ubl conjugation</keyword>
<dbReference type="FunFam" id="1.10.533.10:FF:000063">
    <property type="entry name" value="Mitochondrial antiviral-signaling protein"/>
    <property type="match status" value="1"/>
</dbReference>
<evidence type="ECO:0000256" key="9">
    <source>
        <dbReference type="ARBA" id="ARBA00022787"/>
    </source>
</evidence>
<keyword evidence="9" id="KW-1000">Mitochondrion outer membrane</keyword>
<keyword evidence="12" id="KW-1133">Transmembrane helix</keyword>
<sequence length="545" mass="57008">MAFAEDETYKYIRLHHSKFCCVNVLEILPYLPCLTASDQDRLRASYSSLGNQDTLWELFNRLQRRTGWVDFFIRALKICEQVELADEVARVYQSSLLPGNLTRSPVPQATPAAPSKVPGPSAPAVAHVPHNGYREEPSYPRPVQDTQPPKSPGASSEPAAQTPSSRAVPRRPGGSFEPSSNPAALSPLTFSRHQEQDPELGGTHIAGAISSPTSNRGPVSPTVSFQPLARSTPRASHLPGPAVSAPPAGPSSSTGLASGEGTGDHTKTTICSSDTEVPTNSTTTSSLPSKVPANSAPVSSGPSKLPTSTKPPGAMPSKVLTNPAPSKLPINSTRASGMPSKVPTTTMVPTKVPTNTVPSSGSKAKETPRAPAPTVTTGGSSPWRDSSSGNLCSGPELSKPGILVSRVDSQPFSGCSEDLAISSSLDSEPSQGPEENEYMSFNIHVAEGPSADLEGSPGPREASQPQEEGERSGRATPGSCGGWGLLRPGAVLAVLWWYCAGGAHCSEASAAHCTMHLLHPTVPFPQVGKSWVKQGTSGTMDLEEE</sequence>
<feature type="compositionally biased region" description="Polar residues" evidence="23">
    <location>
        <begin position="296"/>
        <end position="310"/>
    </location>
</feature>
<name>A0A8D2AXL2_SCIVU</name>
<evidence type="ECO:0000256" key="7">
    <source>
        <dbReference type="ARBA" id="ARBA00022588"/>
    </source>
</evidence>
<dbReference type="GO" id="GO:0035591">
    <property type="term" value="F:signaling adaptor activity"/>
    <property type="evidence" value="ECO:0007669"/>
    <property type="project" value="Ensembl"/>
</dbReference>
<evidence type="ECO:0000256" key="4">
    <source>
        <dbReference type="ARBA" id="ARBA00022499"/>
    </source>
</evidence>
<keyword evidence="13" id="KW-0051">Antiviral defense</keyword>
<feature type="compositionally biased region" description="Low complexity" evidence="23">
    <location>
        <begin position="278"/>
        <end position="289"/>
    </location>
</feature>
<reference evidence="25" key="2">
    <citation type="submission" date="2025-09" db="UniProtKB">
        <authorList>
            <consortium name="Ensembl"/>
        </authorList>
    </citation>
    <scope>IDENTIFICATION</scope>
</reference>
<dbReference type="GO" id="GO:0071360">
    <property type="term" value="P:cellular response to exogenous dsRNA"/>
    <property type="evidence" value="ECO:0007669"/>
    <property type="project" value="Ensembl"/>
</dbReference>
<feature type="domain" description="Caspase recruitment" evidence="24">
    <location>
        <begin position="6"/>
        <end position="90"/>
    </location>
</feature>
<evidence type="ECO:0000256" key="18">
    <source>
        <dbReference type="ARBA" id="ARBA00023288"/>
    </source>
</evidence>
<keyword evidence="26" id="KW-1185">Reference proteome</keyword>
<dbReference type="GO" id="GO:1900063">
    <property type="term" value="P:regulation of peroxisome organization"/>
    <property type="evidence" value="ECO:0007669"/>
    <property type="project" value="Ensembl"/>
</dbReference>
<feature type="compositionally biased region" description="Polar residues" evidence="23">
    <location>
        <begin position="319"/>
        <end position="335"/>
    </location>
</feature>
<dbReference type="GO" id="GO:0039529">
    <property type="term" value="P:RIG-I signaling pathway"/>
    <property type="evidence" value="ECO:0007669"/>
    <property type="project" value="Ensembl"/>
</dbReference>
<dbReference type="Gene3D" id="1.10.533.10">
    <property type="entry name" value="Death Domain, Fas"/>
    <property type="match status" value="1"/>
</dbReference>
<keyword evidence="6" id="KW-0945">Host-virus interaction</keyword>
<evidence type="ECO:0000256" key="13">
    <source>
        <dbReference type="ARBA" id="ARBA00023118"/>
    </source>
</evidence>
<dbReference type="GO" id="GO:0005741">
    <property type="term" value="C:mitochondrial outer membrane"/>
    <property type="evidence" value="ECO:0007669"/>
    <property type="project" value="UniProtKB-SubCell"/>
</dbReference>
<keyword evidence="3" id="KW-0488">Methylation</keyword>
<dbReference type="PANTHER" id="PTHR21446">
    <property type="entry name" value="DUF3504 DOMAIN-CONTAINING PROTEIN"/>
    <property type="match status" value="1"/>
</dbReference>
<feature type="compositionally biased region" description="Polar residues" evidence="23">
    <location>
        <begin position="374"/>
        <end position="391"/>
    </location>
</feature>
<keyword evidence="5" id="KW-0597">Phosphoprotein</keyword>
<keyword evidence="14" id="KW-0496">Mitochondrion</keyword>
<evidence type="ECO:0000256" key="2">
    <source>
        <dbReference type="ARBA" id="ARBA00004572"/>
    </source>
</evidence>
<evidence type="ECO:0000256" key="15">
    <source>
        <dbReference type="ARBA" id="ARBA00023136"/>
    </source>
</evidence>
<proteinExistence type="predicted"/>
<comment type="function">
    <text evidence="19">Adapter required for innate immune defense against viruses. Acts downstream of DHX33, RIGI and IFIH1/MDA5, which detect intracellular dsRNA produced during viral replication, to coordinate pathways leading to the activation of NF-kappa-B, IRF3 and IRF7, and to the subsequent induction of antiviral cytokines such as IFN-beta and RANTES (CCL5). Peroxisomal and mitochondrial MAVS act sequentially to create an antiviral cellular state. Upon viral infection, peroxisomal MAVS induces the rapid interferon-independent expression of defense factors that provide short-term protection, whereas mitochondrial MAVS activates an interferon-dependent signaling pathway with delayed kinetics, which amplifies and stabilizes the antiviral response. May activate the same pathways following detection of extracellular dsRNA by TLR3. May protect cells from apoptosis. Involved in NLRP3 inflammasome activation by mediating NLRP3 recruitment to mitochondria.</text>
</comment>
<feature type="compositionally biased region" description="Polar residues" evidence="23">
    <location>
        <begin position="177"/>
        <end position="191"/>
    </location>
</feature>
<evidence type="ECO:0000256" key="10">
    <source>
        <dbReference type="ARBA" id="ARBA00022843"/>
    </source>
</evidence>
<keyword evidence="11" id="KW-0391">Immunity</keyword>
<evidence type="ECO:0000256" key="21">
    <source>
        <dbReference type="ARBA" id="ARBA00082620"/>
    </source>
</evidence>
<dbReference type="GO" id="GO:0043123">
    <property type="term" value="P:positive regulation of canonical NF-kappaB signal transduction"/>
    <property type="evidence" value="ECO:0007669"/>
    <property type="project" value="Ensembl"/>
</dbReference>
<dbReference type="GO" id="GO:0071651">
    <property type="term" value="P:positive regulation of chemokine (C-C motif) ligand 5 production"/>
    <property type="evidence" value="ECO:0007669"/>
    <property type="project" value="Ensembl"/>
</dbReference>
<dbReference type="GO" id="GO:0060340">
    <property type="term" value="P:positive regulation of type I interferon-mediated signaling pathway"/>
    <property type="evidence" value="ECO:0007669"/>
    <property type="project" value="Ensembl"/>
</dbReference>
<evidence type="ECO:0000313" key="25">
    <source>
        <dbReference type="Ensembl" id="ENSSVLP00005008080.1"/>
    </source>
</evidence>
<gene>
    <name evidence="25" type="primary">MAVS</name>
</gene>
<dbReference type="GO" id="GO:0032727">
    <property type="term" value="P:positive regulation of interferon-alpha production"/>
    <property type="evidence" value="ECO:0007669"/>
    <property type="project" value="Ensembl"/>
</dbReference>
<accession>A0A8D2AXL2</accession>
<feature type="compositionally biased region" description="Low complexity" evidence="23">
    <location>
        <begin position="338"/>
        <end position="359"/>
    </location>
</feature>
<dbReference type="GO" id="GO:0002735">
    <property type="term" value="P:positive regulation of myeloid dendritic cell cytokine production"/>
    <property type="evidence" value="ECO:0007669"/>
    <property type="project" value="Ensembl"/>
</dbReference>
<dbReference type="Pfam" id="PF16739">
    <property type="entry name" value="CARD_2"/>
    <property type="match status" value="1"/>
</dbReference>
<evidence type="ECO:0000256" key="6">
    <source>
        <dbReference type="ARBA" id="ARBA00022581"/>
    </source>
</evidence>
<dbReference type="GO" id="GO:0140374">
    <property type="term" value="P:antiviral innate immune response"/>
    <property type="evidence" value="ECO:0007669"/>
    <property type="project" value="Ensembl"/>
</dbReference>
<evidence type="ECO:0000256" key="23">
    <source>
        <dbReference type="SAM" id="MobiDB-lite"/>
    </source>
</evidence>
<protein>
    <recommendedName>
        <fullName evidence="20">Mitochondrial antiviral-signaling protein</fullName>
    </recommendedName>
    <alternativeName>
        <fullName evidence="21">Interferon beta promoter stimulator protein 1</fullName>
    </alternativeName>
    <alternativeName>
        <fullName evidence="22">Virus-induced-signaling adapter</fullName>
    </alternativeName>
</protein>
<dbReference type="GO" id="GO:0070585">
    <property type="term" value="P:protein localization to mitochondrion"/>
    <property type="evidence" value="ECO:0007669"/>
    <property type="project" value="Ensembl"/>
</dbReference>
<evidence type="ECO:0000256" key="16">
    <source>
        <dbReference type="ARBA" id="ARBA00023139"/>
    </source>
</evidence>
<dbReference type="Ensembl" id="ENSSVLT00005008995.1">
    <property type="protein sequence ID" value="ENSSVLP00005008080.1"/>
    <property type="gene ID" value="ENSSVLG00005006580.1"/>
</dbReference>
<dbReference type="GO" id="GO:0045944">
    <property type="term" value="P:positive regulation of transcription by RNA polymerase II"/>
    <property type="evidence" value="ECO:0007669"/>
    <property type="project" value="Ensembl"/>
</dbReference>
<evidence type="ECO:0000256" key="19">
    <source>
        <dbReference type="ARBA" id="ARBA00054747"/>
    </source>
</evidence>
<feature type="region of interest" description="Disordered" evidence="23">
    <location>
        <begin position="448"/>
        <end position="480"/>
    </location>
</feature>
<evidence type="ECO:0000256" key="3">
    <source>
        <dbReference type="ARBA" id="ARBA00022481"/>
    </source>
</evidence>
<dbReference type="GO" id="GO:1900227">
    <property type="term" value="P:positive regulation of NLRP3 inflammasome complex assembly"/>
    <property type="evidence" value="ECO:0007669"/>
    <property type="project" value="Ensembl"/>
</dbReference>
<evidence type="ECO:0000256" key="8">
    <source>
        <dbReference type="ARBA" id="ARBA00022692"/>
    </source>
</evidence>
<dbReference type="GO" id="GO:0032757">
    <property type="term" value="P:positive regulation of interleukin-8 production"/>
    <property type="evidence" value="ECO:0007669"/>
    <property type="project" value="Ensembl"/>
</dbReference>
<dbReference type="GO" id="GO:0050700">
    <property type="term" value="F:CARD domain binding"/>
    <property type="evidence" value="ECO:0007669"/>
    <property type="project" value="Ensembl"/>
</dbReference>
<dbReference type="GO" id="GO:0032728">
    <property type="term" value="P:positive regulation of interferon-beta production"/>
    <property type="evidence" value="ECO:0007669"/>
    <property type="project" value="Ensembl"/>
</dbReference>
<dbReference type="GO" id="GO:0140297">
    <property type="term" value="F:DNA-binding transcription factor binding"/>
    <property type="evidence" value="ECO:0007669"/>
    <property type="project" value="Ensembl"/>
</dbReference>
<dbReference type="PANTHER" id="PTHR21446:SF6">
    <property type="entry name" value="MITOCHONDRIAL ANTIVIRAL-SIGNALING PROTEIN"/>
    <property type="match status" value="1"/>
</dbReference>
<feature type="compositionally biased region" description="Low complexity" evidence="23">
    <location>
        <begin position="239"/>
        <end position="259"/>
    </location>
</feature>
<reference evidence="25" key="1">
    <citation type="submission" date="2025-08" db="UniProtKB">
        <authorList>
            <consortium name="Ensembl"/>
        </authorList>
    </citation>
    <scope>IDENTIFICATION</scope>
</reference>
<dbReference type="GO" id="GO:0071660">
    <property type="term" value="P:positive regulation of IP-10 production"/>
    <property type="evidence" value="ECO:0007669"/>
    <property type="project" value="Ensembl"/>
</dbReference>
<evidence type="ECO:0000256" key="1">
    <source>
        <dbReference type="ARBA" id="ARBA00004275"/>
    </source>
</evidence>
<dbReference type="GO" id="GO:0140693">
    <property type="term" value="F:molecular condensate scaffold activity"/>
    <property type="evidence" value="ECO:0007669"/>
    <property type="project" value="Ensembl"/>
</dbReference>
<feature type="region of interest" description="Disordered" evidence="23">
    <location>
        <begin position="99"/>
        <end position="402"/>
    </location>
</feature>
<dbReference type="AlphaFoldDB" id="A0A8D2AXL2"/>
<dbReference type="GO" id="GO:0042802">
    <property type="term" value="F:identical protein binding"/>
    <property type="evidence" value="ECO:0007669"/>
    <property type="project" value="Ensembl"/>
</dbReference>
<dbReference type="GO" id="GO:0002230">
    <property type="term" value="P:positive regulation of defense response to virus by host"/>
    <property type="evidence" value="ECO:0007669"/>
    <property type="project" value="Ensembl"/>
</dbReference>
<feature type="compositionally biased region" description="Polar residues" evidence="23">
    <location>
        <begin position="268"/>
        <end position="277"/>
    </location>
</feature>
<evidence type="ECO:0000259" key="24">
    <source>
        <dbReference type="Pfam" id="PF16739"/>
    </source>
</evidence>
<keyword evidence="15" id="KW-0472">Membrane</keyword>
<organism evidence="25 26">
    <name type="scientific">Sciurus vulgaris</name>
    <name type="common">Eurasian red squirrel</name>
    <dbReference type="NCBI Taxonomy" id="55149"/>
    <lineage>
        <taxon>Eukaryota</taxon>
        <taxon>Metazoa</taxon>
        <taxon>Chordata</taxon>
        <taxon>Craniata</taxon>
        <taxon>Vertebrata</taxon>
        <taxon>Euteleostomi</taxon>
        <taxon>Mammalia</taxon>
        <taxon>Eutheria</taxon>
        <taxon>Euarchontoglires</taxon>
        <taxon>Glires</taxon>
        <taxon>Rodentia</taxon>
        <taxon>Sciuromorpha</taxon>
        <taxon>Sciuridae</taxon>
        <taxon>Sciurinae</taxon>
        <taxon>Sciurini</taxon>
        <taxon>Sciurus</taxon>
    </lineage>
</organism>
<evidence type="ECO:0000313" key="26">
    <source>
        <dbReference type="Proteomes" id="UP000694564"/>
    </source>
</evidence>
<evidence type="ECO:0000256" key="11">
    <source>
        <dbReference type="ARBA" id="ARBA00022859"/>
    </source>
</evidence>
<dbReference type="GeneTree" id="ENSGT00510000049120"/>
<dbReference type="GO" id="GO:0045071">
    <property type="term" value="P:negative regulation of viral genome replication"/>
    <property type="evidence" value="ECO:0007669"/>
    <property type="project" value="Ensembl"/>
</dbReference>